<dbReference type="STRING" id="1202772.A0A1V9YHT6"/>
<dbReference type="Gene3D" id="3.40.1000.10">
    <property type="entry name" value="Mog1/PsbP, alpha/beta/alpha sandwich"/>
    <property type="match status" value="1"/>
</dbReference>
<proteinExistence type="inferred from homology"/>
<dbReference type="GO" id="GO:0005634">
    <property type="term" value="C:nucleus"/>
    <property type="evidence" value="ECO:0007669"/>
    <property type="project" value="TreeGrafter"/>
</dbReference>
<dbReference type="OrthoDB" id="10255285at2759"/>
<dbReference type="SUPFAM" id="SSF55724">
    <property type="entry name" value="Mog1p/PsbP-like"/>
    <property type="match status" value="1"/>
</dbReference>
<evidence type="ECO:0000313" key="5">
    <source>
        <dbReference type="Proteomes" id="UP000243579"/>
    </source>
</evidence>
<evidence type="ECO:0000313" key="4">
    <source>
        <dbReference type="EMBL" id="OQR85295.1"/>
    </source>
</evidence>
<comment type="caution">
    <text evidence="4">The sequence shown here is derived from an EMBL/GenBank/DDBJ whole genome shotgun (WGS) entry which is preliminary data.</text>
</comment>
<dbReference type="PANTHER" id="PTHR15837:SF0">
    <property type="entry name" value="RAN GUANINE NUCLEOTIDE RELEASE FACTOR"/>
    <property type="match status" value="1"/>
</dbReference>
<dbReference type="InterPro" id="IPR007681">
    <property type="entry name" value="Mog1"/>
</dbReference>
<dbReference type="GO" id="GO:0006606">
    <property type="term" value="P:protein import into nucleus"/>
    <property type="evidence" value="ECO:0007669"/>
    <property type="project" value="TreeGrafter"/>
</dbReference>
<dbReference type="InterPro" id="IPR016123">
    <property type="entry name" value="Mog1/PsbP_a/b/a-sand"/>
</dbReference>
<protein>
    <recommendedName>
        <fullName evidence="6">Ran guanine nucleotide release factor</fullName>
    </recommendedName>
</protein>
<dbReference type="AlphaFoldDB" id="A0A1V9YHT6"/>
<evidence type="ECO:0000256" key="1">
    <source>
        <dbReference type="ARBA" id="ARBA00010307"/>
    </source>
</evidence>
<evidence type="ECO:0000256" key="2">
    <source>
        <dbReference type="ARBA" id="ARBA00022448"/>
    </source>
</evidence>
<dbReference type="EMBL" id="JNBR01001731">
    <property type="protein sequence ID" value="OQR85295.1"/>
    <property type="molecule type" value="Genomic_DNA"/>
</dbReference>
<organism evidence="4 5">
    <name type="scientific">Achlya hypogyna</name>
    <name type="common">Oomycete</name>
    <name type="synonym">Protoachlya hypogyna</name>
    <dbReference type="NCBI Taxonomy" id="1202772"/>
    <lineage>
        <taxon>Eukaryota</taxon>
        <taxon>Sar</taxon>
        <taxon>Stramenopiles</taxon>
        <taxon>Oomycota</taxon>
        <taxon>Saprolegniomycetes</taxon>
        <taxon>Saprolegniales</taxon>
        <taxon>Achlyaceae</taxon>
        <taxon>Achlya</taxon>
    </lineage>
</organism>
<dbReference type="Pfam" id="PF04603">
    <property type="entry name" value="Mog1"/>
    <property type="match status" value="1"/>
</dbReference>
<evidence type="ECO:0008006" key="6">
    <source>
        <dbReference type="Google" id="ProtNLM"/>
    </source>
</evidence>
<accession>A0A1V9YHT6</accession>
<reference evidence="4 5" key="1">
    <citation type="journal article" date="2014" name="Genome Biol. Evol.">
        <title>The secreted proteins of Achlya hypogyna and Thraustotheca clavata identify the ancestral oomycete secretome and reveal gene acquisitions by horizontal gene transfer.</title>
        <authorList>
            <person name="Misner I."/>
            <person name="Blouin N."/>
            <person name="Leonard G."/>
            <person name="Richards T.A."/>
            <person name="Lane C.E."/>
        </authorList>
    </citation>
    <scope>NUCLEOTIDE SEQUENCE [LARGE SCALE GENOMIC DNA]</scope>
    <source>
        <strain evidence="4 5">ATCC 48635</strain>
    </source>
</reference>
<comment type="similarity">
    <text evidence="1">Belongs to the MOG1 family.</text>
</comment>
<keyword evidence="5" id="KW-1185">Reference proteome</keyword>
<gene>
    <name evidence="4" type="ORF">ACHHYP_11995</name>
</gene>
<dbReference type="Proteomes" id="UP000243579">
    <property type="component" value="Unassembled WGS sequence"/>
</dbReference>
<name>A0A1V9YHT6_ACHHY</name>
<dbReference type="PANTHER" id="PTHR15837">
    <property type="entry name" value="RAN GUANINE NUCLEOTIDE RELEASE FACTOR"/>
    <property type="match status" value="1"/>
</dbReference>
<evidence type="ECO:0000256" key="3">
    <source>
        <dbReference type="ARBA" id="ARBA00022927"/>
    </source>
</evidence>
<keyword evidence="2" id="KW-0813">Transport</keyword>
<sequence>MKRQLYGGALSCDVPSGFADVSEFRQVPDNQEVFAEATTDRCVIIELLQMEETVTDAAAAAFYFNEIADSNGCTSTDRQLHQQFTMPATDVPMLQVPAHVAVGTQLVAKYKEAAKNVIQVYVCVLRLPQVTTDIVVSVTVPVAVNPDSSSRGHIATNVDDGSIFLKDIFRTMTVHDWGLFQ</sequence>
<keyword evidence="3" id="KW-0653">Protein transport</keyword>
<dbReference type="GO" id="GO:0031267">
    <property type="term" value="F:small GTPase binding"/>
    <property type="evidence" value="ECO:0007669"/>
    <property type="project" value="TreeGrafter"/>
</dbReference>
<dbReference type="GO" id="GO:0005085">
    <property type="term" value="F:guanyl-nucleotide exchange factor activity"/>
    <property type="evidence" value="ECO:0007669"/>
    <property type="project" value="TreeGrafter"/>
</dbReference>